<feature type="domain" description="HD/PDEase" evidence="3">
    <location>
        <begin position="477"/>
        <end position="637"/>
    </location>
</feature>
<keyword evidence="2" id="KW-0812">Transmembrane</keyword>
<feature type="region of interest" description="Disordered" evidence="1">
    <location>
        <begin position="686"/>
        <end position="711"/>
    </location>
</feature>
<dbReference type="Pfam" id="PF01966">
    <property type="entry name" value="HD"/>
    <property type="match status" value="1"/>
</dbReference>
<reference evidence="4 5" key="1">
    <citation type="submission" date="2020-08" db="EMBL/GenBank/DDBJ databases">
        <title>Bridging the membrane lipid divide: bacteria of the FCB group superphylum have the potential to synthesize archaeal ether lipids.</title>
        <authorList>
            <person name="Villanueva L."/>
            <person name="Von Meijenfeldt F.A.B."/>
            <person name="Westbye A.B."/>
            <person name="Yadav S."/>
            <person name="Hopmans E.C."/>
            <person name="Dutilh B.E."/>
            <person name="Sinninghe Damste J.S."/>
        </authorList>
    </citation>
    <scope>NUCLEOTIDE SEQUENCE [LARGE SCALE GENOMIC DNA]</scope>
    <source>
        <strain evidence="4">NIOZ-UU36</strain>
    </source>
</reference>
<organism evidence="4 5">
    <name type="scientific">Candidatus Desulfolinea nitratireducens</name>
    <dbReference type="NCBI Taxonomy" id="2841698"/>
    <lineage>
        <taxon>Bacteria</taxon>
        <taxon>Bacillati</taxon>
        <taxon>Chloroflexota</taxon>
        <taxon>Anaerolineae</taxon>
        <taxon>Anaerolineales</taxon>
        <taxon>Anaerolineales incertae sedis</taxon>
        <taxon>Candidatus Desulfolinea</taxon>
    </lineage>
</organism>
<dbReference type="AlphaFoldDB" id="A0A8J6NL28"/>
<name>A0A8J6NL28_9CHLR</name>
<dbReference type="Pfam" id="PF07697">
    <property type="entry name" value="7TMR-HDED"/>
    <property type="match status" value="1"/>
</dbReference>
<dbReference type="InterPro" id="IPR011621">
    <property type="entry name" value="Metal-dep_PHydrolase_7TM_intra"/>
</dbReference>
<dbReference type="Pfam" id="PF07698">
    <property type="entry name" value="7TM-7TMR_HD"/>
    <property type="match status" value="1"/>
</dbReference>
<feature type="transmembrane region" description="Helical" evidence="2">
    <location>
        <begin position="420"/>
        <end position="448"/>
    </location>
</feature>
<feature type="transmembrane region" description="Helical" evidence="2">
    <location>
        <begin position="370"/>
        <end position="387"/>
    </location>
</feature>
<dbReference type="InterPro" id="IPR003607">
    <property type="entry name" value="HD/PDEase_dom"/>
</dbReference>
<accession>A0A8J6NL28</accession>
<dbReference type="PANTHER" id="PTHR36442:SF1">
    <property type="entry name" value="CYCLIC-DI-AMP PHOSPHODIESTERASE PGPH"/>
    <property type="match status" value="1"/>
</dbReference>
<dbReference type="InterPro" id="IPR006674">
    <property type="entry name" value="HD_domain"/>
</dbReference>
<dbReference type="Gene3D" id="1.10.3210.10">
    <property type="entry name" value="Hypothetical protein af1432"/>
    <property type="match status" value="1"/>
</dbReference>
<feature type="transmembrane region" description="Helical" evidence="2">
    <location>
        <begin position="332"/>
        <end position="358"/>
    </location>
</feature>
<dbReference type="Proteomes" id="UP000614469">
    <property type="component" value="Unassembled WGS sequence"/>
</dbReference>
<dbReference type="InterPro" id="IPR006675">
    <property type="entry name" value="HDIG_dom"/>
</dbReference>
<dbReference type="SUPFAM" id="SSF109604">
    <property type="entry name" value="HD-domain/PDEase-like"/>
    <property type="match status" value="1"/>
</dbReference>
<protein>
    <submittedName>
        <fullName evidence="4">HDIG domain-containing protein</fullName>
    </submittedName>
</protein>
<dbReference type="CDD" id="cd00077">
    <property type="entry name" value="HDc"/>
    <property type="match status" value="1"/>
</dbReference>
<gene>
    <name evidence="4" type="ORF">H8E29_06610</name>
</gene>
<evidence type="ECO:0000256" key="1">
    <source>
        <dbReference type="SAM" id="MobiDB-lite"/>
    </source>
</evidence>
<evidence type="ECO:0000256" key="2">
    <source>
        <dbReference type="SAM" id="Phobius"/>
    </source>
</evidence>
<feature type="compositionally biased region" description="Basic and acidic residues" evidence="1">
    <location>
        <begin position="700"/>
        <end position="711"/>
    </location>
</feature>
<comment type="caution">
    <text evidence="4">The sequence shown here is derived from an EMBL/GenBank/DDBJ whole genome shotgun (WGS) entry which is preliminary data.</text>
</comment>
<keyword evidence="2" id="KW-0472">Membrane</keyword>
<evidence type="ECO:0000313" key="4">
    <source>
        <dbReference type="EMBL" id="MBC8334915.1"/>
    </source>
</evidence>
<keyword evidence="2" id="KW-1133">Transmembrane helix</keyword>
<dbReference type="SMART" id="SM00471">
    <property type="entry name" value="HDc"/>
    <property type="match status" value="1"/>
</dbReference>
<proteinExistence type="predicted"/>
<evidence type="ECO:0000313" key="5">
    <source>
        <dbReference type="Proteomes" id="UP000614469"/>
    </source>
</evidence>
<feature type="transmembrane region" description="Helical" evidence="2">
    <location>
        <begin position="270"/>
        <end position="290"/>
    </location>
</feature>
<dbReference type="InterPro" id="IPR011624">
    <property type="entry name" value="Metal-dep_PHydrolase_7TM_extra"/>
</dbReference>
<evidence type="ECO:0000259" key="3">
    <source>
        <dbReference type="SMART" id="SM00471"/>
    </source>
</evidence>
<dbReference type="PANTHER" id="PTHR36442">
    <property type="entry name" value="CYCLIC-DI-AMP PHOSPHODIESTERASE PGPH"/>
    <property type="match status" value="1"/>
</dbReference>
<dbReference type="EMBL" id="JACNJN010000085">
    <property type="protein sequence ID" value="MBC8334915.1"/>
    <property type="molecule type" value="Genomic_DNA"/>
</dbReference>
<sequence>MSISPERSPRTPRHFVILRALTLIVAAVAAFSALALPLALRPTTLPLTVGDVAPRDLQAPYAVDYLSEVRTESARQSAALTVAPVYTLADPSIARAQIEDLRGTLLYIATLRADEYASPEEQISDLLALDGILLKDETVATILNLSDAQWETIQQESLSVLEQVMRNSIRQSDVASIQRSVPSRVSLALTEIQAQVVAELVRAFIVPNSLYSDDLTEADRTSARETVEPVIQSFKSGETIVSGGQLITSADLEALQTLGLIQPPQEWQNYLGAGALTLVLSIFLWLYFGFRRSSFINAMRSLVMVEIIFLIFLVGARLTIPNHAIIPYLYPLPAFGLLIATLFGADAAFVLVFALSLLTTYGLPNALDLTAYYLVSSFISILVLSKAKRVRSFLRAGIAITLVGIAMLLAYWLPYTPTDWIGVASLAGAATFNGVASSSLTLLLQFFLAQSLGLTTTLQLLEISRPDVPLLQFFLRTAPGTYQHSLQVANLAEQAAERIGADALLVRVGALFHDVGKAENPLFFIENQAPGSINTHEDLAPEDSAENIIRHVTDGVSLGRKHRLPDRLIDFMLEHHGTNITQYQYSQALKNANGDEDKVDIGKFRYPGPAPRSRETALLMLADGTEARSRAEQPQTEEEIRTLVHKTMETIQKNGQLSNTRLTLRDLTLINESFVTTLQGTLHPRIKYPGAPASGGVETIPRRRKDDRDSI</sequence>
<dbReference type="InterPro" id="IPR052722">
    <property type="entry name" value="PgpH_phosphodiesterase"/>
</dbReference>
<feature type="transmembrane region" description="Helical" evidence="2">
    <location>
        <begin position="302"/>
        <end position="320"/>
    </location>
</feature>
<dbReference type="NCBIfam" id="TIGR00277">
    <property type="entry name" value="HDIG"/>
    <property type="match status" value="1"/>
</dbReference>
<feature type="transmembrane region" description="Helical" evidence="2">
    <location>
        <begin position="393"/>
        <end position="413"/>
    </location>
</feature>